<feature type="transmembrane region" description="Helical" evidence="1">
    <location>
        <begin position="43"/>
        <end position="65"/>
    </location>
</feature>
<comment type="caution">
    <text evidence="2">The sequence shown here is derived from an EMBL/GenBank/DDBJ whole genome shotgun (WGS) entry which is preliminary data.</text>
</comment>
<evidence type="ECO:0000313" key="3">
    <source>
        <dbReference type="Proteomes" id="UP000019109"/>
    </source>
</evidence>
<keyword evidence="1" id="KW-0812">Transmembrane</keyword>
<gene>
    <name evidence="2" type="ORF">JCM21531_3319</name>
</gene>
<evidence type="ECO:0000313" key="2">
    <source>
        <dbReference type="EMBL" id="GAE89761.1"/>
    </source>
</evidence>
<sequence>MIGLLYIAIAWISGYVILKQLLPSIFDFSKSLSLTGKQVKLPAWAVTLPASYLVGTLLVTWTTYISAYLFRTSGKPMLYGNIAAFSIFSLIIIYFITKDIRNVVTTFKSTISGIRNSSFLKLTSLRFYMF</sequence>
<evidence type="ECO:0000256" key="1">
    <source>
        <dbReference type="SAM" id="Phobius"/>
    </source>
</evidence>
<reference evidence="2" key="1">
    <citation type="journal article" date="2014" name="Genome Announc.">
        <title>Draft Genome Sequence of Clostridium straminisolvens Strain JCM 21531T, Isolated from a Cellulose-Degrading Bacterial Community.</title>
        <authorList>
            <person name="Yuki M."/>
            <person name="Oshima K."/>
            <person name="Suda W."/>
            <person name="Sakamoto M."/>
            <person name="Kitamura K."/>
            <person name="Iida T."/>
            <person name="Hattori M."/>
            <person name="Ohkuma M."/>
        </authorList>
    </citation>
    <scope>NUCLEOTIDE SEQUENCE [LARGE SCALE GENOMIC DNA]</scope>
    <source>
        <strain evidence="2">JCM 21531</strain>
    </source>
</reference>
<organism evidence="2 3">
    <name type="scientific">Acetivibrio straminisolvens JCM 21531</name>
    <dbReference type="NCBI Taxonomy" id="1294263"/>
    <lineage>
        <taxon>Bacteria</taxon>
        <taxon>Bacillati</taxon>
        <taxon>Bacillota</taxon>
        <taxon>Clostridia</taxon>
        <taxon>Eubacteriales</taxon>
        <taxon>Oscillospiraceae</taxon>
        <taxon>Acetivibrio</taxon>
    </lineage>
</organism>
<keyword evidence="1" id="KW-0472">Membrane</keyword>
<keyword evidence="1" id="KW-1133">Transmembrane helix</keyword>
<proteinExistence type="predicted"/>
<dbReference type="AlphaFoldDB" id="W4V9A5"/>
<protein>
    <submittedName>
        <fullName evidence="2">Uncharacterized protein</fullName>
    </submittedName>
</protein>
<keyword evidence="3" id="KW-1185">Reference proteome</keyword>
<feature type="transmembrane region" description="Helical" evidence="1">
    <location>
        <begin position="6"/>
        <end position="22"/>
    </location>
</feature>
<feature type="transmembrane region" description="Helical" evidence="1">
    <location>
        <begin position="77"/>
        <end position="96"/>
    </location>
</feature>
<dbReference type="EMBL" id="BAVR01000045">
    <property type="protein sequence ID" value="GAE89761.1"/>
    <property type="molecule type" value="Genomic_DNA"/>
</dbReference>
<dbReference type="Proteomes" id="UP000019109">
    <property type="component" value="Unassembled WGS sequence"/>
</dbReference>
<dbReference type="STRING" id="1294263.JCM21531_3319"/>
<name>W4V9A5_9FIRM</name>
<accession>W4V9A5</accession>
<dbReference type="RefSeq" id="WP_243467608.1">
    <property type="nucleotide sequence ID" value="NZ_BAVR01000045.1"/>
</dbReference>